<reference evidence="3" key="1">
    <citation type="submission" date="2025-08" db="UniProtKB">
        <authorList>
            <consortium name="RefSeq"/>
        </authorList>
    </citation>
    <scope>IDENTIFICATION</scope>
    <source>
        <tissue evidence="3">Whole sample</tissue>
    </source>
</reference>
<accession>A0A8B8DIY2</accession>
<dbReference type="RefSeq" id="XP_022328097.1">
    <property type="nucleotide sequence ID" value="XM_022472389.1"/>
</dbReference>
<evidence type="ECO:0000313" key="3">
    <source>
        <dbReference type="RefSeq" id="XP_022328097.1"/>
    </source>
</evidence>
<dbReference type="AlphaFoldDB" id="A0A8B8DIY2"/>
<proteinExistence type="predicted"/>
<keyword evidence="1" id="KW-0732">Signal</keyword>
<organism evidence="2 3">
    <name type="scientific">Crassostrea virginica</name>
    <name type="common">Eastern oyster</name>
    <dbReference type="NCBI Taxonomy" id="6565"/>
    <lineage>
        <taxon>Eukaryota</taxon>
        <taxon>Metazoa</taxon>
        <taxon>Spiralia</taxon>
        <taxon>Lophotrochozoa</taxon>
        <taxon>Mollusca</taxon>
        <taxon>Bivalvia</taxon>
        <taxon>Autobranchia</taxon>
        <taxon>Pteriomorphia</taxon>
        <taxon>Ostreida</taxon>
        <taxon>Ostreoidea</taxon>
        <taxon>Ostreidae</taxon>
        <taxon>Crassostrea</taxon>
    </lineage>
</organism>
<evidence type="ECO:0000256" key="1">
    <source>
        <dbReference type="SAM" id="SignalP"/>
    </source>
</evidence>
<evidence type="ECO:0000313" key="2">
    <source>
        <dbReference type="Proteomes" id="UP000694844"/>
    </source>
</evidence>
<dbReference type="Proteomes" id="UP000694844">
    <property type="component" value="Chromosome 3"/>
</dbReference>
<name>A0A8B8DIY2_CRAVI</name>
<dbReference type="KEGG" id="cvn:111127287"/>
<sequence>MRRLMSACCCRNVVITAHLRLIIMILQEFRKVDAVREIISAIGDKICTPVLPELAVAGPCTRKQCVSDGDCRRGRICCLTRNQRCRRCMNPDLQGAASRETGVKIQLIP</sequence>
<protein>
    <submittedName>
        <fullName evidence="3">Uncharacterized protein LOC111127287</fullName>
    </submittedName>
</protein>
<dbReference type="OrthoDB" id="10424703at2759"/>
<feature type="chain" id="PRO_5034325480" evidence="1">
    <location>
        <begin position="35"/>
        <end position="109"/>
    </location>
</feature>
<keyword evidence="2" id="KW-1185">Reference proteome</keyword>
<feature type="signal peptide" evidence="1">
    <location>
        <begin position="1"/>
        <end position="34"/>
    </location>
</feature>
<gene>
    <name evidence="3" type="primary">LOC111127287</name>
</gene>
<dbReference type="GeneID" id="111127287"/>